<dbReference type="AlphaFoldDB" id="R6MX79"/>
<accession>R6MX79</accession>
<name>R6MX79_9FIRM</name>
<sequence length="51" mass="6037">MNDEAINWDDVPVVITKDQLYRICHINKYRPVPAPKRENPLRVYGQENTLL</sequence>
<gene>
    <name evidence="1" type="ORF">BN578_01442</name>
</gene>
<protein>
    <submittedName>
        <fullName evidence="1">Uncharacterized protein</fullName>
    </submittedName>
</protein>
<comment type="caution">
    <text evidence="1">The sequence shown here is derived from an EMBL/GenBank/DDBJ whole genome shotgun (WGS) entry which is preliminary data.</text>
</comment>
<dbReference type="EMBL" id="CBEP010000005">
    <property type="protein sequence ID" value="CDC03440.1"/>
    <property type="molecule type" value="Genomic_DNA"/>
</dbReference>
<dbReference type="Proteomes" id="UP000018168">
    <property type="component" value="Unassembled WGS sequence"/>
</dbReference>
<evidence type="ECO:0000313" key="1">
    <source>
        <dbReference type="EMBL" id="CDC03440.1"/>
    </source>
</evidence>
<evidence type="ECO:0000313" key="2">
    <source>
        <dbReference type="Proteomes" id="UP000018168"/>
    </source>
</evidence>
<organism evidence="1 2">
    <name type="scientific">[Clostridium] leptum CAG:27</name>
    <dbReference type="NCBI Taxonomy" id="1263068"/>
    <lineage>
        <taxon>Bacteria</taxon>
        <taxon>Bacillati</taxon>
        <taxon>Bacillota</taxon>
        <taxon>Clostridia</taxon>
        <taxon>Eubacteriales</taxon>
        <taxon>Oscillospiraceae</taxon>
        <taxon>Oscillospiraceae incertae sedis</taxon>
    </lineage>
</organism>
<proteinExistence type="predicted"/>
<reference evidence="1" key="1">
    <citation type="submission" date="2012-11" db="EMBL/GenBank/DDBJ databases">
        <title>Dependencies among metagenomic species, viruses, plasmids and units of genetic variation.</title>
        <authorList>
            <person name="Nielsen H.B."/>
            <person name="Almeida M."/>
            <person name="Juncker A.S."/>
            <person name="Rasmussen S."/>
            <person name="Li J."/>
            <person name="Sunagawa S."/>
            <person name="Plichta D."/>
            <person name="Gautier L."/>
            <person name="Le Chatelier E."/>
            <person name="Peletier E."/>
            <person name="Bonde I."/>
            <person name="Nielsen T."/>
            <person name="Manichanh C."/>
            <person name="Arumugam M."/>
            <person name="Batto J."/>
            <person name="Santos M.B.Q.D."/>
            <person name="Blom N."/>
            <person name="Borruel N."/>
            <person name="Burgdorf K.S."/>
            <person name="Boumezbeur F."/>
            <person name="Casellas F."/>
            <person name="Dore J."/>
            <person name="Guarner F."/>
            <person name="Hansen T."/>
            <person name="Hildebrand F."/>
            <person name="Kaas R.S."/>
            <person name="Kennedy S."/>
            <person name="Kristiansen K."/>
            <person name="Kultima J.R."/>
            <person name="Leonard P."/>
            <person name="Levenez F."/>
            <person name="Lund O."/>
            <person name="Moumen B."/>
            <person name="Le Paslier D."/>
            <person name="Pons N."/>
            <person name="Pedersen O."/>
            <person name="Prifti E."/>
            <person name="Qin J."/>
            <person name="Raes J."/>
            <person name="Tap J."/>
            <person name="Tims S."/>
            <person name="Ussery D.W."/>
            <person name="Yamada T."/>
            <person name="MetaHit consortium"/>
            <person name="Renault P."/>
            <person name="Sicheritz-Ponten T."/>
            <person name="Bork P."/>
            <person name="Wang J."/>
            <person name="Brunak S."/>
            <person name="Ehrlich S.D."/>
        </authorList>
    </citation>
    <scope>NUCLEOTIDE SEQUENCE [LARGE SCALE GENOMIC DNA]</scope>
</reference>